<reference evidence="1 2" key="1">
    <citation type="journal article" date="2022" name="bioRxiv">
        <title>The genome of the oomycete Peronosclerospora sorghi, a cosmopolitan pathogen of maize and sorghum, is inflated with dispersed pseudogenes.</title>
        <authorList>
            <person name="Fletcher K."/>
            <person name="Martin F."/>
            <person name="Isakeit T."/>
            <person name="Cavanaugh K."/>
            <person name="Magill C."/>
            <person name="Michelmore R."/>
        </authorList>
    </citation>
    <scope>NUCLEOTIDE SEQUENCE [LARGE SCALE GENOMIC DNA]</scope>
    <source>
        <strain evidence="1">P6</strain>
    </source>
</reference>
<sequence length="86" mass="10108">MDLFNLPDQFPSLRTLFSCLFFDDFQYSSYFSNESTKCFHLSNHEQVHRLTDISGICGKSQTFDPRRANSVNHEMRFVDIISCNFI</sequence>
<protein>
    <submittedName>
        <fullName evidence="1">Uncharacterized protein</fullName>
    </submittedName>
</protein>
<name>A0ACC0WJ29_9STRA</name>
<evidence type="ECO:0000313" key="1">
    <source>
        <dbReference type="EMBL" id="KAI9918849.1"/>
    </source>
</evidence>
<keyword evidence="2" id="KW-1185">Reference proteome</keyword>
<dbReference type="Proteomes" id="UP001163321">
    <property type="component" value="Chromosome 12"/>
</dbReference>
<evidence type="ECO:0000313" key="2">
    <source>
        <dbReference type="Proteomes" id="UP001163321"/>
    </source>
</evidence>
<organism evidence="1 2">
    <name type="scientific">Peronosclerospora sorghi</name>
    <dbReference type="NCBI Taxonomy" id="230839"/>
    <lineage>
        <taxon>Eukaryota</taxon>
        <taxon>Sar</taxon>
        <taxon>Stramenopiles</taxon>
        <taxon>Oomycota</taxon>
        <taxon>Peronosporomycetes</taxon>
        <taxon>Peronosporales</taxon>
        <taxon>Peronosporaceae</taxon>
        <taxon>Peronosclerospora</taxon>
    </lineage>
</organism>
<comment type="caution">
    <text evidence="1">The sequence shown here is derived from an EMBL/GenBank/DDBJ whole genome shotgun (WGS) entry which is preliminary data.</text>
</comment>
<accession>A0ACC0WJ29</accession>
<dbReference type="EMBL" id="CM047591">
    <property type="protein sequence ID" value="KAI9918849.1"/>
    <property type="molecule type" value="Genomic_DNA"/>
</dbReference>
<gene>
    <name evidence="1" type="ORF">PsorP6_012082</name>
</gene>
<proteinExistence type="predicted"/>